<dbReference type="EMBL" id="JAYMYQ010000004">
    <property type="protein sequence ID" value="KAK7338209.1"/>
    <property type="molecule type" value="Genomic_DNA"/>
</dbReference>
<evidence type="ECO:0000313" key="2">
    <source>
        <dbReference type="Proteomes" id="UP001367508"/>
    </source>
</evidence>
<evidence type="ECO:0000313" key="1">
    <source>
        <dbReference type="EMBL" id="KAK7338209.1"/>
    </source>
</evidence>
<keyword evidence="2" id="KW-1185">Reference proteome</keyword>
<organism evidence="1 2">
    <name type="scientific">Canavalia gladiata</name>
    <name type="common">Sword bean</name>
    <name type="synonym">Dolichos gladiatus</name>
    <dbReference type="NCBI Taxonomy" id="3824"/>
    <lineage>
        <taxon>Eukaryota</taxon>
        <taxon>Viridiplantae</taxon>
        <taxon>Streptophyta</taxon>
        <taxon>Embryophyta</taxon>
        <taxon>Tracheophyta</taxon>
        <taxon>Spermatophyta</taxon>
        <taxon>Magnoliopsida</taxon>
        <taxon>eudicotyledons</taxon>
        <taxon>Gunneridae</taxon>
        <taxon>Pentapetalae</taxon>
        <taxon>rosids</taxon>
        <taxon>fabids</taxon>
        <taxon>Fabales</taxon>
        <taxon>Fabaceae</taxon>
        <taxon>Papilionoideae</taxon>
        <taxon>50 kb inversion clade</taxon>
        <taxon>NPAAA clade</taxon>
        <taxon>indigoferoid/millettioid clade</taxon>
        <taxon>Phaseoleae</taxon>
        <taxon>Canavalia</taxon>
    </lineage>
</organism>
<accession>A0AAN9QJZ2</accession>
<reference evidence="1 2" key="1">
    <citation type="submission" date="2024-01" db="EMBL/GenBank/DDBJ databases">
        <title>The genomes of 5 underutilized Papilionoideae crops provide insights into root nodulation and disease resistanc.</title>
        <authorList>
            <person name="Jiang F."/>
        </authorList>
    </citation>
    <scope>NUCLEOTIDE SEQUENCE [LARGE SCALE GENOMIC DNA]</scope>
    <source>
        <strain evidence="1">LVBAO_FW01</strain>
        <tissue evidence="1">Leaves</tissue>
    </source>
</reference>
<protein>
    <submittedName>
        <fullName evidence="1">Uncharacterized protein</fullName>
    </submittedName>
</protein>
<dbReference type="Proteomes" id="UP001367508">
    <property type="component" value="Unassembled WGS sequence"/>
</dbReference>
<name>A0AAN9QJZ2_CANGL</name>
<dbReference type="AlphaFoldDB" id="A0AAN9QJZ2"/>
<comment type="caution">
    <text evidence="1">The sequence shown here is derived from an EMBL/GenBank/DDBJ whole genome shotgun (WGS) entry which is preliminary data.</text>
</comment>
<proteinExistence type="predicted"/>
<gene>
    <name evidence="1" type="ORF">VNO77_18811</name>
</gene>
<sequence>MNLYRIQLNFCPLSICIKHECLRAHVVAKSLTNKNINIKGKDRTKMLKKDRNLCNVLVVVLAQHFLVVER</sequence>